<accession>A0A9N9K367</accession>
<evidence type="ECO:0000313" key="1">
    <source>
        <dbReference type="EMBL" id="CAG8809734.1"/>
    </source>
</evidence>
<comment type="caution">
    <text evidence="1">The sequence shown here is derived from an EMBL/GenBank/DDBJ whole genome shotgun (WGS) entry which is preliminary data.</text>
</comment>
<dbReference type="EMBL" id="CAJVPY010045465">
    <property type="protein sequence ID" value="CAG8809734.1"/>
    <property type="molecule type" value="Genomic_DNA"/>
</dbReference>
<proteinExistence type="predicted"/>
<keyword evidence="2" id="KW-1185">Reference proteome</keyword>
<feature type="non-terminal residue" evidence="1">
    <location>
        <position position="1"/>
    </location>
</feature>
<name>A0A9N9K367_9GLOM</name>
<organism evidence="1 2">
    <name type="scientific">Dentiscutata erythropus</name>
    <dbReference type="NCBI Taxonomy" id="1348616"/>
    <lineage>
        <taxon>Eukaryota</taxon>
        <taxon>Fungi</taxon>
        <taxon>Fungi incertae sedis</taxon>
        <taxon>Mucoromycota</taxon>
        <taxon>Glomeromycotina</taxon>
        <taxon>Glomeromycetes</taxon>
        <taxon>Diversisporales</taxon>
        <taxon>Gigasporaceae</taxon>
        <taxon>Dentiscutata</taxon>
    </lineage>
</organism>
<dbReference type="AlphaFoldDB" id="A0A9N9K367"/>
<reference evidence="1" key="1">
    <citation type="submission" date="2021-06" db="EMBL/GenBank/DDBJ databases">
        <authorList>
            <person name="Kallberg Y."/>
            <person name="Tangrot J."/>
            <person name="Rosling A."/>
        </authorList>
    </citation>
    <scope>NUCLEOTIDE SEQUENCE</scope>
    <source>
        <strain evidence="1">MA453B</strain>
    </source>
</reference>
<dbReference type="Proteomes" id="UP000789405">
    <property type="component" value="Unassembled WGS sequence"/>
</dbReference>
<sequence length="43" mass="4981">IIIDLKNLLSEENISDSTIYDSSDEDVQEIIPDNDSFEIFEDF</sequence>
<protein>
    <submittedName>
        <fullName evidence="1">19727_t:CDS:1</fullName>
    </submittedName>
</protein>
<gene>
    <name evidence="1" type="ORF">DERYTH_LOCUS25153</name>
</gene>
<evidence type="ECO:0000313" key="2">
    <source>
        <dbReference type="Proteomes" id="UP000789405"/>
    </source>
</evidence>